<dbReference type="Pfam" id="PF00665">
    <property type="entry name" value="rve"/>
    <property type="match status" value="1"/>
</dbReference>
<dbReference type="Gene3D" id="3.30.420.10">
    <property type="entry name" value="Ribonuclease H-like superfamily/Ribonuclease H"/>
    <property type="match status" value="1"/>
</dbReference>
<keyword evidence="5" id="KW-1185">Reference proteome</keyword>
<dbReference type="InterPro" id="IPR012337">
    <property type="entry name" value="RNaseH-like_sf"/>
</dbReference>
<feature type="region of interest" description="Disordered" evidence="2">
    <location>
        <begin position="479"/>
        <end position="515"/>
    </location>
</feature>
<dbReference type="Ensembl" id="ENSPKIT00000037734.1">
    <property type="protein sequence ID" value="ENSPKIP00000013314.1"/>
    <property type="gene ID" value="ENSPKIG00000000798.1"/>
</dbReference>
<evidence type="ECO:0000259" key="3">
    <source>
        <dbReference type="PROSITE" id="PS50994"/>
    </source>
</evidence>
<dbReference type="PANTHER" id="PTHR37984:SF15">
    <property type="entry name" value="INTEGRASE CATALYTIC DOMAIN-CONTAINING PROTEIN"/>
    <property type="match status" value="1"/>
</dbReference>
<dbReference type="InterPro" id="IPR041588">
    <property type="entry name" value="Integrase_H2C2"/>
</dbReference>
<dbReference type="AlphaFoldDB" id="A0A3B3R548"/>
<sequence>MKECSEELSSDAIMATIQSVCIREESKMGWSVALAIAASSMEDMSAVQSVTPIPTEQLKKAQQSDPAIREVLDHKILGVKPPAHVLKTYSSKTKCLFREWDKLTVADDDVMYRITTTRKQLVLPEQYRLTVLQELHNNMGHQGLDRTLSLIRDRFFWPYMQSDVEHYVTKACTCLKQKKPCRDTRAPLTNVVTTQPFELVSVDFLHLDQCKGGYEYILVVVDHFTRFAQVYATTSKSGKTAANLIFNDFALKFGFPARIHHDQGGEFENQLFMQLKTISGVAGSRTTPYHPMGNGQVERMNRTLLQMLKTLNNTQKSNWKEHLNKLVYAYNCTRSEVTGYAPFYLLYGRSPRLPVDVLFGLLPQSNFTKQRDYVEKWKQGMEEAYAIASKNAQRAAEKGKRYYDSKVRSTVLHPGDRVLVKNLTPRGGPGKLRNYWEDSIHTVVRQLGSDIPVYEVRPERGPGRSRVLHRNILMPCDHLPFETPPELSSKTKIGRGKRVQPAKGQEMDEDSEEDDNLSYVFPQVHSELTFAKNNQAGTEVEPELSYPTEEDKVPEQMASALSLPDDDYLRDISLPSETAPDDQSESFEDVVVEPAVPTYQLPQRNRHPPRRTTYDQLGTPTCYNIVPVYNGQPTWNPVPLCTVSGLIPLLPLTQPPYLWPSLINGLRLV</sequence>
<evidence type="ECO:0000313" key="5">
    <source>
        <dbReference type="Proteomes" id="UP000261540"/>
    </source>
</evidence>
<evidence type="ECO:0000313" key="4">
    <source>
        <dbReference type="Ensembl" id="ENSPKIP00000013314.1"/>
    </source>
</evidence>
<proteinExistence type="predicted"/>
<dbReference type="GO" id="GO:0015074">
    <property type="term" value="P:DNA integration"/>
    <property type="evidence" value="ECO:0007669"/>
    <property type="project" value="InterPro"/>
</dbReference>
<evidence type="ECO:0000256" key="2">
    <source>
        <dbReference type="SAM" id="MobiDB-lite"/>
    </source>
</evidence>
<dbReference type="FunFam" id="3.30.420.10:FF:000032">
    <property type="entry name" value="Retrovirus-related Pol polyprotein from transposon 297-like Protein"/>
    <property type="match status" value="1"/>
</dbReference>
<dbReference type="STRING" id="1676925.ENSPKIP00000013314"/>
<dbReference type="InterPro" id="IPR036397">
    <property type="entry name" value="RNaseH_sf"/>
</dbReference>
<dbReference type="PROSITE" id="PS50994">
    <property type="entry name" value="INTEGRASE"/>
    <property type="match status" value="1"/>
</dbReference>
<dbReference type="GeneTree" id="ENSGT01000000214408"/>
<dbReference type="Gene3D" id="1.10.340.70">
    <property type="match status" value="1"/>
</dbReference>
<evidence type="ECO:0000256" key="1">
    <source>
        <dbReference type="ARBA" id="ARBA00039658"/>
    </source>
</evidence>
<protein>
    <recommendedName>
        <fullName evidence="1">Gypsy retrotransposon integrase-like protein 1</fullName>
    </recommendedName>
</protein>
<reference evidence="4" key="2">
    <citation type="submission" date="2025-09" db="UniProtKB">
        <authorList>
            <consortium name="Ensembl"/>
        </authorList>
    </citation>
    <scope>IDENTIFICATION</scope>
</reference>
<dbReference type="InterPro" id="IPR050951">
    <property type="entry name" value="Retrovirus_Pol_polyprotein"/>
</dbReference>
<dbReference type="PANTHER" id="PTHR37984">
    <property type="entry name" value="PROTEIN CBG26694"/>
    <property type="match status" value="1"/>
</dbReference>
<dbReference type="FunFam" id="1.10.340.70:FF:000001">
    <property type="entry name" value="Retrovirus-related Pol polyprotein from transposon gypsy-like Protein"/>
    <property type="match status" value="1"/>
</dbReference>
<feature type="region of interest" description="Disordered" evidence="2">
    <location>
        <begin position="530"/>
        <end position="587"/>
    </location>
</feature>
<feature type="domain" description="Integrase catalytic" evidence="3">
    <location>
        <begin position="192"/>
        <end position="350"/>
    </location>
</feature>
<dbReference type="Pfam" id="PF17921">
    <property type="entry name" value="Integrase_H2C2"/>
    <property type="match status" value="1"/>
</dbReference>
<name>A0A3B3R548_9TELE</name>
<dbReference type="Proteomes" id="UP000261540">
    <property type="component" value="Unplaced"/>
</dbReference>
<organism evidence="4 5">
    <name type="scientific">Paramormyrops kingsleyae</name>
    <dbReference type="NCBI Taxonomy" id="1676925"/>
    <lineage>
        <taxon>Eukaryota</taxon>
        <taxon>Metazoa</taxon>
        <taxon>Chordata</taxon>
        <taxon>Craniata</taxon>
        <taxon>Vertebrata</taxon>
        <taxon>Euteleostomi</taxon>
        <taxon>Actinopterygii</taxon>
        <taxon>Neopterygii</taxon>
        <taxon>Teleostei</taxon>
        <taxon>Osteoglossocephala</taxon>
        <taxon>Osteoglossomorpha</taxon>
        <taxon>Osteoglossiformes</taxon>
        <taxon>Mormyridae</taxon>
        <taxon>Paramormyrops</taxon>
    </lineage>
</organism>
<dbReference type="GO" id="GO:0003676">
    <property type="term" value="F:nucleic acid binding"/>
    <property type="evidence" value="ECO:0007669"/>
    <property type="project" value="InterPro"/>
</dbReference>
<dbReference type="InterPro" id="IPR001584">
    <property type="entry name" value="Integrase_cat-core"/>
</dbReference>
<accession>A0A3B3R548</accession>
<reference evidence="4" key="1">
    <citation type="submission" date="2025-08" db="UniProtKB">
        <authorList>
            <consortium name="Ensembl"/>
        </authorList>
    </citation>
    <scope>IDENTIFICATION</scope>
</reference>
<dbReference type="SUPFAM" id="SSF53098">
    <property type="entry name" value="Ribonuclease H-like"/>
    <property type="match status" value="1"/>
</dbReference>